<dbReference type="AlphaFoldDB" id="A0A382BLU5"/>
<proteinExistence type="predicted"/>
<reference evidence="1" key="1">
    <citation type="submission" date="2018-05" db="EMBL/GenBank/DDBJ databases">
        <authorList>
            <person name="Lanie J.A."/>
            <person name="Ng W.-L."/>
            <person name="Kazmierczak K.M."/>
            <person name="Andrzejewski T.M."/>
            <person name="Davidsen T.M."/>
            <person name="Wayne K.J."/>
            <person name="Tettelin H."/>
            <person name="Glass J.I."/>
            <person name="Rusch D."/>
            <person name="Podicherti R."/>
            <person name="Tsui H.-C.T."/>
            <person name="Winkler M.E."/>
        </authorList>
    </citation>
    <scope>NUCLEOTIDE SEQUENCE</scope>
</reference>
<protein>
    <submittedName>
        <fullName evidence="1">Uncharacterized protein</fullName>
    </submittedName>
</protein>
<name>A0A382BLU5_9ZZZZ</name>
<dbReference type="Gene3D" id="1.10.10.60">
    <property type="entry name" value="Homeodomain-like"/>
    <property type="match status" value="1"/>
</dbReference>
<gene>
    <name evidence="1" type="ORF">METZ01_LOCUS167619</name>
</gene>
<sequence>MAAVNYTPDQVETMVEMYTNGDPVVDIADVVGKSTRSVIAKLSREGVYVAKPRAVATGAIRKAQIVAGIATHVGSDLESLTKASKEDLVILATAIQSWAK</sequence>
<accession>A0A382BLU5</accession>
<organism evidence="1">
    <name type="scientific">marine metagenome</name>
    <dbReference type="NCBI Taxonomy" id="408172"/>
    <lineage>
        <taxon>unclassified sequences</taxon>
        <taxon>metagenomes</taxon>
        <taxon>ecological metagenomes</taxon>
    </lineage>
</organism>
<dbReference type="EMBL" id="UINC01030409">
    <property type="protein sequence ID" value="SVB14765.1"/>
    <property type="molecule type" value="Genomic_DNA"/>
</dbReference>
<evidence type="ECO:0000313" key="1">
    <source>
        <dbReference type="EMBL" id="SVB14765.1"/>
    </source>
</evidence>